<dbReference type="Pfam" id="PF10067">
    <property type="entry name" value="DUF2306"/>
    <property type="match status" value="1"/>
</dbReference>
<dbReference type="Proteomes" id="UP000183508">
    <property type="component" value="Unassembled WGS sequence"/>
</dbReference>
<proteinExistence type="predicted"/>
<gene>
    <name evidence="2" type="ORF">SAMN05421543_103120</name>
</gene>
<name>A0A1I7GXL5_9BACL</name>
<feature type="transmembrane region" description="Helical" evidence="1">
    <location>
        <begin position="181"/>
        <end position="202"/>
    </location>
</feature>
<dbReference type="STRING" id="392015.SAMN05421543_103120"/>
<organism evidence="2 3">
    <name type="scientific">Alicyclobacillus macrosporangiidus</name>
    <dbReference type="NCBI Taxonomy" id="392015"/>
    <lineage>
        <taxon>Bacteria</taxon>
        <taxon>Bacillati</taxon>
        <taxon>Bacillota</taxon>
        <taxon>Bacilli</taxon>
        <taxon>Bacillales</taxon>
        <taxon>Alicyclobacillaceae</taxon>
        <taxon>Alicyclobacillus</taxon>
    </lineage>
</organism>
<protein>
    <submittedName>
        <fullName evidence="2">Predicted membrane protein</fullName>
    </submittedName>
</protein>
<feature type="transmembrane region" description="Helical" evidence="1">
    <location>
        <begin position="119"/>
        <end position="140"/>
    </location>
</feature>
<evidence type="ECO:0000313" key="3">
    <source>
        <dbReference type="Proteomes" id="UP000183508"/>
    </source>
</evidence>
<evidence type="ECO:0000313" key="2">
    <source>
        <dbReference type="EMBL" id="SFU53204.1"/>
    </source>
</evidence>
<dbReference type="RefSeq" id="WP_074949967.1">
    <property type="nucleotide sequence ID" value="NZ_FPBV01000003.1"/>
</dbReference>
<keyword evidence="1" id="KW-0812">Transmembrane</keyword>
<dbReference type="InterPro" id="IPR018750">
    <property type="entry name" value="DUF2306_membrane"/>
</dbReference>
<sequence>MKHKKGRIAIGIMYVIILFSAVYVTLMYLTHDPVNAPVVKNKLDQPGFSLTAWKVAFYPHIVLGTVALAIGPVQFLNRRRGKRQGHRILGRIYAAAIGINILVVPYMAIFATGGKGSTVAFLVLDAAWLWTTAMGVWRIWQRNVAAHRKWMVRSYAVTWGFVSFRLIVAVISLLTHAPTSVAFPVGVYVSLVLNLLVAEWLLRGRKAKPVSGSRPLREAVQAID</sequence>
<dbReference type="EMBL" id="FPBV01000003">
    <property type="protein sequence ID" value="SFU53204.1"/>
    <property type="molecule type" value="Genomic_DNA"/>
</dbReference>
<feature type="transmembrane region" description="Helical" evidence="1">
    <location>
        <begin position="152"/>
        <end position="175"/>
    </location>
</feature>
<dbReference type="AlphaFoldDB" id="A0A1I7GXL5"/>
<keyword evidence="1" id="KW-0472">Membrane</keyword>
<feature type="transmembrane region" description="Helical" evidence="1">
    <location>
        <begin position="51"/>
        <end position="71"/>
    </location>
</feature>
<keyword evidence="1" id="KW-1133">Transmembrane helix</keyword>
<accession>A0A1I7GXL5</accession>
<evidence type="ECO:0000256" key="1">
    <source>
        <dbReference type="SAM" id="Phobius"/>
    </source>
</evidence>
<feature type="transmembrane region" description="Helical" evidence="1">
    <location>
        <begin position="92"/>
        <end position="113"/>
    </location>
</feature>
<reference evidence="3" key="1">
    <citation type="submission" date="2016-10" db="EMBL/GenBank/DDBJ databases">
        <authorList>
            <person name="Varghese N."/>
        </authorList>
    </citation>
    <scope>NUCLEOTIDE SEQUENCE [LARGE SCALE GENOMIC DNA]</scope>
    <source>
        <strain evidence="3">DSM 17980</strain>
    </source>
</reference>
<dbReference type="OrthoDB" id="195502at2"/>
<feature type="transmembrane region" description="Helical" evidence="1">
    <location>
        <begin position="12"/>
        <end position="31"/>
    </location>
</feature>
<keyword evidence="3" id="KW-1185">Reference proteome</keyword>